<protein>
    <submittedName>
        <fullName evidence="1">Uncharacterized protein</fullName>
    </submittedName>
</protein>
<accession>X1LL73</accession>
<dbReference type="AlphaFoldDB" id="X1LL73"/>
<organism evidence="1">
    <name type="scientific">marine sediment metagenome</name>
    <dbReference type="NCBI Taxonomy" id="412755"/>
    <lineage>
        <taxon>unclassified sequences</taxon>
        <taxon>metagenomes</taxon>
        <taxon>ecological metagenomes</taxon>
    </lineage>
</organism>
<comment type="caution">
    <text evidence="1">The sequence shown here is derived from an EMBL/GenBank/DDBJ whole genome shotgun (WGS) entry which is preliminary data.</text>
</comment>
<name>X1LL73_9ZZZZ</name>
<feature type="non-terminal residue" evidence="1">
    <location>
        <position position="1"/>
    </location>
</feature>
<sequence>KKNVLMCFSTATAYKKGHLWASKHATYPHAYKEEKERKKEIPKKAKFNRYIHVLTRGISSKLEDNILVKPLQKFESLDLAILYTNHPFDYMPFTLLIGITRFMLIAFLSGL</sequence>
<proteinExistence type="predicted"/>
<evidence type="ECO:0000313" key="1">
    <source>
        <dbReference type="EMBL" id="GAH94878.1"/>
    </source>
</evidence>
<gene>
    <name evidence="1" type="ORF">S03H2_69131</name>
</gene>
<dbReference type="EMBL" id="BARU01045603">
    <property type="protein sequence ID" value="GAH94878.1"/>
    <property type="molecule type" value="Genomic_DNA"/>
</dbReference>
<reference evidence="1" key="1">
    <citation type="journal article" date="2014" name="Front. Microbiol.">
        <title>High frequency of phylogenetically diverse reductive dehalogenase-homologous genes in deep subseafloor sedimentary metagenomes.</title>
        <authorList>
            <person name="Kawai M."/>
            <person name="Futagami T."/>
            <person name="Toyoda A."/>
            <person name="Takaki Y."/>
            <person name="Nishi S."/>
            <person name="Hori S."/>
            <person name="Arai W."/>
            <person name="Tsubouchi T."/>
            <person name="Morono Y."/>
            <person name="Uchiyama I."/>
            <person name="Ito T."/>
            <person name="Fujiyama A."/>
            <person name="Inagaki F."/>
            <person name="Takami H."/>
        </authorList>
    </citation>
    <scope>NUCLEOTIDE SEQUENCE</scope>
    <source>
        <strain evidence="1">Expedition CK06-06</strain>
    </source>
</reference>